<dbReference type="SUPFAM" id="SSF46458">
    <property type="entry name" value="Globin-like"/>
    <property type="match status" value="1"/>
</dbReference>
<feature type="domain" description="FAD-binding FR-type" evidence="18">
    <location>
        <begin position="159"/>
        <end position="267"/>
    </location>
</feature>
<dbReference type="InterPro" id="IPR017927">
    <property type="entry name" value="FAD-bd_FR_type"/>
</dbReference>
<reference evidence="19" key="1">
    <citation type="submission" date="2020-10" db="EMBL/GenBank/DDBJ databases">
        <title>Taxonomic study of unclassified bacteria belonging to the class Ktedonobacteria.</title>
        <authorList>
            <person name="Yabe S."/>
            <person name="Wang C.M."/>
            <person name="Zheng Y."/>
            <person name="Sakai Y."/>
            <person name="Cavaletti L."/>
            <person name="Monciardini P."/>
            <person name="Donadio S."/>
        </authorList>
    </citation>
    <scope>NUCLEOTIDE SEQUENCE</scope>
    <source>
        <strain evidence="19">SOSP1-1</strain>
    </source>
</reference>
<evidence type="ECO:0000256" key="9">
    <source>
        <dbReference type="ARBA" id="ARBA00022827"/>
    </source>
</evidence>
<evidence type="ECO:0000256" key="14">
    <source>
        <dbReference type="ARBA" id="ARBA00048649"/>
    </source>
</evidence>
<dbReference type="EMBL" id="BNJF01000002">
    <property type="protein sequence ID" value="GHO46333.1"/>
    <property type="molecule type" value="Genomic_DNA"/>
</dbReference>
<dbReference type="Gene3D" id="2.40.30.10">
    <property type="entry name" value="Translation factors"/>
    <property type="match status" value="1"/>
</dbReference>
<proteinExistence type="inferred from homology"/>
<keyword evidence="12" id="KW-0408">Iron</keyword>
<dbReference type="GO" id="GO:0071949">
    <property type="term" value="F:FAD binding"/>
    <property type="evidence" value="ECO:0007669"/>
    <property type="project" value="TreeGrafter"/>
</dbReference>
<evidence type="ECO:0000256" key="13">
    <source>
        <dbReference type="ARBA" id="ARBA00023027"/>
    </source>
</evidence>
<dbReference type="AlphaFoldDB" id="A0A8J3MU72"/>
<comment type="similarity">
    <text evidence="3">In the C-terminal section; belongs to the flavoprotein pyridine nucleotide cytochrome reductase family.</text>
</comment>
<evidence type="ECO:0000256" key="7">
    <source>
        <dbReference type="ARBA" id="ARBA00022630"/>
    </source>
</evidence>
<keyword evidence="16" id="KW-0813">Transport</keyword>
<dbReference type="InterPro" id="IPR017938">
    <property type="entry name" value="Riboflavin_synthase-like_b-brl"/>
</dbReference>
<dbReference type="PANTHER" id="PTHR43396">
    <property type="entry name" value="FLAVOHEMOPROTEIN"/>
    <property type="match status" value="1"/>
</dbReference>
<evidence type="ECO:0000313" key="19">
    <source>
        <dbReference type="EMBL" id="GHO46333.1"/>
    </source>
</evidence>
<dbReference type="GO" id="GO:0046210">
    <property type="term" value="P:nitric oxide catabolic process"/>
    <property type="evidence" value="ECO:0007669"/>
    <property type="project" value="TreeGrafter"/>
</dbReference>
<gene>
    <name evidence="19" type="primary">hmp</name>
    <name evidence="19" type="ORF">KSX_44960</name>
</gene>
<evidence type="ECO:0000256" key="16">
    <source>
        <dbReference type="RuleBase" id="RU000356"/>
    </source>
</evidence>
<dbReference type="InterPro" id="IPR039261">
    <property type="entry name" value="FNR_nucleotide-bd"/>
</dbReference>
<dbReference type="InterPro" id="IPR001433">
    <property type="entry name" value="OxRdtase_FAD/NAD-bd"/>
</dbReference>
<keyword evidence="10" id="KW-0521">NADP</keyword>
<comment type="cofactor">
    <cofactor evidence="2">
        <name>FAD</name>
        <dbReference type="ChEBI" id="CHEBI:57692"/>
    </cofactor>
</comment>
<dbReference type="GO" id="GO:0005344">
    <property type="term" value="F:oxygen carrier activity"/>
    <property type="evidence" value="ECO:0007669"/>
    <property type="project" value="UniProtKB-KW"/>
</dbReference>
<accession>A0A8J3MU72</accession>
<dbReference type="InterPro" id="IPR009050">
    <property type="entry name" value="Globin-like_sf"/>
</dbReference>
<evidence type="ECO:0000313" key="20">
    <source>
        <dbReference type="Proteomes" id="UP000612362"/>
    </source>
</evidence>
<dbReference type="SUPFAM" id="SSF52343">
    <property type="entry name" value="Ferredoxin reductase-like, C-terminal NADP-linked domain"/>
    <property type="match status" value="1"/>
</dbReference>
<feature type="domain" description="Globin" evidence="17">
    <location>
        <begin position="8"/>
        <end position="145"/>
    </location>
</feature>
<dbReference type="Pfam" id="PF00175">
    <property type="entry name" value="NAD_binding_1"/>
    <property type="match status" value="1"/>
</dbReference>
<dbReference type="Pfam" id="PF00042">
    <property type="entry name" value="Globin"/>
    <property type="match status" value="1"/>
</dbReference>
<dbReference type="Proteomes" id="UP000612362">
    <property type="component" value="Unassembled WGS sequence"/>
</dbReference>
<evidence type="ECO:0000256" key="8">
    <source>
        <dbReference type="ARBA" id="ARBA00022723"/>
    </source>
</evidence>
<dbReference type="Gene3D" id="3.40.50.80">
    <property type="entry name" value="Nucleotide-binding domain of ferredoxin-NADP reductase (FNR) module"/>
    <property type="match status" value="1"/>
</dbReference>
<keyword evidence="9" id="KW-0274">FAD</keyword>
<evidence type="ECO:0000256" key="10">
    <source>
        <dbReference type="ARBA" id="ARBA00022857"/>
    </source>
</evidence>
<dbReference type="PANTHER" id="PTHR43396:SF3">
    <property type="entry name" value="FLAVOHEMOPROTEIN"/>
    <property type="match status" value="1"/>
</dbReference>
<dbReference type="RefSeq" id="WP_220195716.1">
    <property type="nucleotide sequence ID" value="NZ_BNJF01000002.1"/>
</dbReference>
<dbReference type="FunFam" id="1.10.490.10:FF:000003">
    <property type="entry name" value="Flavohemoprotein"/>
    <property type="match status" value="1"/>
</dbReference>
<evidence type="ECO:0000256" key="5">
    <source>
        <dbReference type="ARBA" id="ARBA00022617"/>
    </source>
</evidence>
<evidence type="ECO:0000259" key="17">
    <source>
        <dbReference type="PROSITE" id="PS01033"/>
    </source>
</evidence>
<comment type="catalytic activity">
    <reaction evidence="14">
        <text>2 nitric oxide + NADH + 2 O2 = 2 nitrate + NAD(+) + H(+)</text>
        <dbReference type="Rhea" id="RHEA:19469"/>
        <dbReference type="ChEBI" id="CHEBI:15378"/>
        <dbReference type="ChEBI" id="CHEBI:15379"/>
        <dbReference type="ChEBI" id="CHEBI:16480"/>
        <dbReference type="ChEBI" id="CHEBI:17632"/>
        <dbReference type="ChEBI" id="CHEBI:57540"/>
        <dbReference type="ChEBI" id="CHEBI:57945"/>
        <dbReference type="EC" id="1.14.12.17"/>
    </reaction>
</comment>
<evidence type="ECO:0000256" key="1">
    <source>
        <dbReference type="ARBA" id="ARBA00001970"/>
    </source>
</evidence>
<keyword evidence="5 16" id="KW-0349">Heme</keyword>
<keyword evidence="8" id="KW-0479">Metal-binding</keyword>
<dbReference type="Gene3D" id="1.10.490.10">
    <property type="entry name" value="Globins"/>
    <property type="match status" value="1"/>
</dbReference>
<dbReference type="InterPro" id="IPR001709">
    <property type="entry name" value="Flavoprot_Pyr_Nucl_cyt_Rdtase"/>
</dbReference>
<dbReference type="GO" id="GO:0019825">
    <property type="term" value="F:oxygen binding"/>
    <property type="evidence" value="ECO:0007669"/>
    <property type="project" value="InterPro"/>
</dbReference>
<dbReference type="GO" id="GO:0046872">
    <property type="term" value="F:metal ion binding"/>
    <property type="evidence" value="ECO:0007669"/>
    <property type="project" value="UniProtKB-KW"/>
</dbReference>
<keyword evidence="13" id="KW-0520">NAD</keyword>
<evidence type="ECO:0000259" key="18">
    <source>
        <dbReference type="PROSITE" id="PS51384"/>
    </source>
</evidence>
<dbReference type="PRINTS" id="PR00371">
    <property type="entry name" value="FPNCR"/>
</dbReference>
<dbReference type="InterPro" id="IPR012292">
    <property type="entry name" value="Globin/Proto"/>
</dbReference>
<dbReference type="PRINTS" id="PR00410">
    <property type="entry name" value="PHEHYDRXLASE"/>
</dbReference>
<organism evidence="19 20">
    <name type="scientific">Ktedonospora formicarum</name>
    <dbReference type="NCBI Taxonomy" id="2778364"/>
    <lineage>
        <taxon>Bacteria</taxon>
        <taxon>Bacillati</taxon>
        <taxon>Chloroflexota</taxon>
        <taxon>Ktedonobacteria</taxon>
        <taxon>Ktedonobacterales</taxon>
        <taxon>Ktedonobacteraceae</taxon>
        <taxon>Ktedonospora</taxon>
    </lineage>
</organism>
<dbReference type="PROSITE" id="PS01033">
    <property type="entry name" value="GLOBIN"/>
    <property type="match status" value="1"/>
</dbReference>
<evidence type="ECO:0000256" key="3">
    <source>
        <dbReference type="ARBA" id="ARBA00006401"/>
    </source>
</evidence>
<evidence type="ECO:0000256" key="4">
    <source>
        <dbReference type="ARBA" id="ARBA00012229"/>
    </source>
</evidence>
<comment type="cofactor">
    <cofactor evidence="1">
        <name>heme b</name>
        <dbReference type="ChEBI" id="CHEBI:60344"/>
    </cofactor>
</comment>
<evidence type="ECO:0000256" key="12">
    <source>
        <dbReference type="ARBA" id="ARBA00023004"/>
    </source>
</evidence>
<evidence type="ECO:0000256" key="15">
    <source>
        <dbReference type="ARBA" id="ARBA00049433"/>
    </source>
</evidence>
<dbReference type="FunFam" id="3.40.50.80:FF:000010">
    <property type="entry name" value="Flavohemoprotein"/>
    <property type="match status" value="1"/>
</dbReference>
<comment type="catalytic activity">
    <reaction evidence="15">
        <text>2 nitric oxide + NADPH + 2 O2 = 2 nitrate + NADP(+) + H(+)</text>
        <dbReference type="Rhea" id="RHEA:19465"/>
        <dbReference type="ChEBI" id="CHEBI:15378"/>
        <dbReference type="ChEBI" id="CHEBI:15379"/>
        <dbReference type="ChEBI" id="CHEBI:16480"/>
        <dbReference type="ChEBI" id="CHEBI:17632"/>
        <dbReference type="ChEBI" id="CHEBI:57783"/>
        <dbReference type="ChEBI" id="CHEBI:58349"/>
        <dbReference type="EC" id="1.14.12.17"/>
    </reaction>
</comment>
<keyword evidence="20" id="KW-1185">Reference proteome</keyword>
<dbReference type="PROSITE" id="PS51384">
    <property type="entry name" value="FAD_FR"/>
    <property type="match status" value="1"/>
</dbReference>
<dbReference type="CDD" id="cd06184">
    <property type="entry name" value="flavohem_like_fad_nad_binding"/>
    <property type="match status" value="1"/>
</dbReference>
<keyword evidence="7" id="KW-0285">Flavoprotein</keyword>
<dbReference type="GO" id="GO:0020037">
    <property type="term" value="F:heme binding"/>
    <property type="evidence" value="ECO:0007669"/>
    <property type="project" value="InterPro"/>
</dbReference>
<keyword evidence="6 16" id="KW-0561">Oxygen transport</keyword>
<dbReference type="NCBIfam" id="NF009805">
    <property type="entry name" value="PRK13289.1"/>
    <property type="match status" value="1"/>
</dbReference>
<keyword evidence="11" id="KW-0560">Oxidoreductase</keyword>
<dbReference type="GO" id="GO:0008941">
    <property type="term" value="F:nitric oxide dioxygenase NAD(P)H activity"/>
    <property type="evidence" value="ECO:0007669"/>
    <property type="project" value="UniProtKB-EC"/>
</dbReference>
<comment type="caution">
    <text evidence="19">The sequence shown here is derived from an EMBL/GenBank/DDBJ whole genome shotgun (WGS) entry which is preliminary data.</text>
</comment>
<dbReference type="SUPFAM" id="SSF63380">
    <property type="entry name" value="Riboflavin synthase domain-like"/>
    <property type="match status" value="1"/>
</dbReference>
<dbReference type="EC" id="1.14.12.17" evidence="4"/>
<name>A0A8J3MU72_9CHLR</name>
<dbReference type="InterPro" id="IPR000971">
    <property type="entry name" value="Globin"/>
</dbReference>
<evidence type="ECO:0000256" key="2">
    <source>
        <dbReference type="ARBA" id="ARBA00001974"/>
    </source>
</evidence>
<comment type="similarity">
    <text evidence="16">Belongs to the globin family.</text>
</comment>
<evidence type="ECO:0000256" key="11">
    <source>
        <dbReference type="ARBA" id="ARBA00023002"/>
    </source>
</evidence>
<sequence>MIDTEIVTLSTEDIALAKSLVPVLKERGKEITSRFYATLFRDHPELLNIFNHSNQRDGLQQQALATSVYEAVANLDNLEAILPVVMHIAYKHRSLGVMPEHYPIVGDYLTKAIQEVLGNIVTPQIVSVWTRAYAIIAKTFIQIERDLYQEGEEQEAGWSGFRRFVVKHKVSEGEGLQALYLEPEDGGPLPYYKPGQYISVRVKIGKYDHLRQYSLIDMPGKSYYRIGVKLEGSEDGIIGTVSSYLHQKIKEGDILEASIPGGVFTLDQSSQRPVALLGAGIGITPLLSMLYTLRTEAPEREVIMAQAVRDGRYHSFAAEIKRLCGESGQVMSTIFYEKPNDEDRRVGGFDREGRIDEGWLREHIPANAEVYICGPRGFMQGIITALLSNGLKAEQLHYEVFGPALSFSVPLDQRASMPV</sequence>
<evidence type="ECO:0000256" key="6">
    <source>
        <dbReference type="ARBA" id="ARBA00022621"/>
    </source>
</evidence>
<dbReference type="GO" id="GO:0071500">
    <property type="term" value="P:cellular response to nitrosative stress"/>
    <property type="evidence" value="ECO:0007669"/>
    <property type="project" value="TreeGrafter"/>
</dbReference>
<protein>
    <recommendedName>
        <fullName evidence="4">nitric oxide dioxygenase</fullName>
        <ecNumber evidence="4">1.14.12.17</ecNumber>
    </recommendedName>
</protein>